<dbReference type="InterPro" id="IPR016181">
    <property type="entry name" value="Acyl_CoA_acyltransferase"/>
</dbReference>
<proteinExistence type="predicted"/>
<dbReference type="Proteomes" id="UP001501447">
    <property type="component" value="Unassembled WGS sequence"/>
</dbReference>
<evidence type="ECO:0000313" key="2">
    <source>
        <dbReference type="EMBL" id="GAA2627281.1"/>
    </source>
</evidence>
<gene>
    <name evidence="2" type="ORF">GCM10009863_47780</name>
</gene>
<dbReference type="PROSITE" id="PS51186">
    <property type="entry name" value="GNAT"/>
    <property type="match status" value="1"/>
</dbReference>
<accession>A0ABP6CX72</accession>
<keyword evidence="3" id="KW-1185">Reference proteome</keyword>
<protein>
    <recommendedName>
        <fullName evidence="1">N-acetyltransferase domain-containing protein</fullName>
    </recommendedName>
</protein>
<dbReference type="SUPFAM" id="SSF55729">
    <property type="entry name" value="Acyl-CoA N-acyltransferases (Nat)"/>
    <property type="match status" value="1"/>
</dbReference>
<dbReference type="Gene3D" id="3.40.630.30">
    <property type="match status" value="1"/>
</dbReference>
<name>A0ABP6CX72_9ACTN</name>
<dbReference type="RefSeq" id="WP_344568394.1">
    <property type="nucleotide sequence ID" value="NZ_BAAARJ010000016.1"/>
</dbReference>
<dbReference type="EMBL" id="BAAARJ010000016">
    <property type="protein sequence ID" value="GAA2627281.1"/>
    <property type="molecule type" value="Genomic_DNA"/>
</dbReference>
<dbReference type="CDD" id="cd04301">
    <property type="entry name" value="NAT_SF"/>
    <property type="match status" value="1"/>
</dbReference>
<comment type="caution">
    <text evidence="2">The sequence shown here is derived from an EMBL/GenBank/DDBJ whole genome shotgun (WGS) entry which is preliminary data.</text>
</comment>
<dbReference type="InterPro" id="IPR000182">
    <property type="entry name" value="GNAT_dom"/>
</dbReference>
<dbReference type="Pfam" id="PF00583">
    <property type="entry name" value="Acetyltransf_1"/>
    <property type="match status" value="1"/>
</dbReference>
<evidence type="ECO:0000313" key="3">
    <source>
        <dbReference type="Proteomes" id="UP001501447"/>
    </source>
</evidence>
<feature type="domain" description="N-acetyltransferase" evidence="1">
    <location>
        <begin position="1"/>
        <end position="165"/>
    </location>
</feature>
<sequence>MRISECREEDVELLDQHLPFRGVAPHDGLRYAQQGEGDGTFLVAWEEGRPVAGCEVRWEGCAAPEVRAAHPVCPEVNGLGVWPGTARSQSIGAGLLREAERLATGRGCPDIGLGVEKNNPRASALYRRLGYLTSVPYLDCWSYDDGAGITHRVADARVFMVKPLPRAAGTV</sequence>
<organism evidence="2 3">
    <name type="scientific">Streptomyces axinellae</name>
    <dbReference type="NCBI Taxonomy" id="552788"/>
    <lineage>
        <taxon>Bacteria</taxon>
        <taxon>Bacillati</taxon>
        <taxon>Actinomycetota</taxon>
        <taxon>Actinomycetes</taxon>
        <taxon>Kitasatosporales</taxon>
        <taxon>Streptomycetaceae</taxon>
        <taxon>Streptomyces</taxon>
    </lineage>
</organism>
<reference evidence="3" key="1">
    <citation type="journal article" date="2019" name="Int. J. Syst. Evol. Microbiol.">
        <title>The Global Catalogue of Microorganisms (GCM) 10K type strain sequencing project: providing services to taxonomists for standard genome sequencing and annotation.</title>
        <authorList>
            <consortium name="The Broad Institute Genomics Platform"/>
            <consortium name="The Broad Institute Genome Sequencing Center for Infectious Disease"/>
            <person name="Wu L."/>
            <person name="Ma J."/>
        </authorList>
    </citation>
    <scope>NUCLEOTIDE SEQUENCE [LARGE SCALE GENOMIC DNA]</scope>
    <source>
        <strain evidence="3">JCM 16373</strain>
    </source>
</reference>
<evidence type="ECO:0000259" key="1">
    <source>
        <dbReference type="PROSITE" id="PS51186"/>
    </source>
</evidence>